<dbReference type="InterPro" id="IPR050918">
    <property type="entry name" value="CNF-like_PLA2_Inhibitor"/>
</dbReference>
<evidence type="ECO:0000256" key="3">
    <source>
        <dbReference type="SAM" id="MobiDB-lite"/>
    </source>
</evidence>
<evidence type="ECO:0000256" key="1">
    <source>
        <dbReference type="ARBA" id="ARBA00004613"/>
    </source>
</evidence>
<feature type="domain" description="UPAR/Ly6" evidence="5">
    <location>
        <begin position="22"/>
        <end position="109"/>
    </location>
</feature>
<dbReference type="CDD" id="cd23569">
    <property type="entry name" value="TFP_LU_ECD_LYPD8_rpt2"/>
    <property type="match status" value="1"/>
</dbReference>
<feature type="signal peptide" evidence="4">
    <location>
        <begin position="1"/>
        <end position="20"/>
    </location>
</feature>
<dbReference type="PANTHER" id="PTHR20914:SF2">
    <property type="entry name" value="LY6_PLAUR DOMAIN-CONTAINING PROTEIN 8"/>
    <property type="match status" value="1"/>
</dbReference>
<dbReference type="Pfam" id="PF00021">
    <property type="entry name" value="UPAR_LY6"/>
    <property type="match status" value="2"/>
</dbReference>
<dbReference type="GO" id="GO:0005615">
    <property type="term" value="C:extracellular space"/>
    <property type="evidence" value="ECO:0007669"/>
    <property type="project" value="TreeGrafter"/>
</dbReference>
<accession>A0A8B7B2E0</accession>
<dbReference type="CDD" id="cd23568">
    <property type="entry name" value="TFP_LU_ECD_LYPD8_rpt1"/>
    <property type="match status" value="1"/>
</dbReference>
<evidence type="ECO:0000313" key="6">
    <source>
        <dbReference type="Proteomes" id="UP000694850"/>
    </source>
</evidence>
<feature type="chain" id="PRO_5034844294" evidence="4">
    <location>
        <begin position="21"/>
        <end position="259"/>
    </location>
</feature>
<dbReference type="Proteomes" id="UP000694850">
    <property type="component" value="Unplaced"/>
</dbReference>
<dbReference type="OrthoDB" id="9838086at2759"/>
<evidence type="ECO:0000313" key="7">
    <source>
        <dbReference type="RefSeq" id="XP_007954343.1"/>
    </source>
</evidence>
<keyword evidence="6" id="KW-1185">Reference proteome</keyword>
<comment type="subcellular location">
    <subcellularLocation>
        <location evidence="1">Secreted</location>
    </subcellularLocation>
</comment>
<feature type="region of interest" description="Disordered" evidence="3">
    <location>
        <begin position="205"/>
        <end position="238"/>
    </location>
</feature>
<name>A0A8B7B2E0_ORYAF</name>
<dbReference type="GO" id="GO:0050829">
    <property type="term" value="P:defense response to Gram-negative bacterium"/>
    <property type="evidence" value="ECO:0007669"/>
    <property type="project" value="TreeGrafter"/>
</dbReference>
<dbReference type="CTD" id="646627"/>
<evidence type="ECO:0000256" key="2">
    <source>
        <dbReference type="ARBA" id="ARBA00022525"/>
    </source>
</evidence>
<keyword evidence="4" id="KW-0732">Signal</keyword>
<sequence length="259" mass="27337">MKGILVAGIITTLTIVAVESQSCVQCNSLTNSCNNSAVSSCPKDANSSCTSSLVNSTLGGAITLYLDKSCSEKECNESEQVIPAFTVHVSDEEHVHFASQCCKGEGCNSKDISAYSQANEPRDTVCPACYGPDDASCNVKQQKCYQEERCVDIVANFKNGTGFQTLVLRGCSNVNDSTCRFLSASNQTIGGITFQKFDCTDSSPTSSTPTSSLSTSHASSSSTPPRSTMTSSPQTTNTGSKVSFIPFPLASFILLGMLL</sequence>
<dbReference type="GeneID" id="103210229"/>
<reference evidence="7" key="1">
    <citation type="submission" date="2025-08" db="UniProtKB">
        <authorList>
            <consortium name="RefSeq"/>
        </authorList>
    </citation>
    <scope>IDENTIFICATION</scope>
</reference>
<protein>
    <submittedName>
        <fullName evidence="7">Ly6/PLAUR domain-containing protein 8</fullName>
    </submittedName>
</protein>
<keyword evidence="2" id="KW-0964">Secreted</keyword>
<evidence type="ECO:0000256" key="4">
    <source>
        <dbReference type="SAM" id="SignalP"/>
    </source>
</evidence>
<dbReference type="InterPro" id="IPR016054">
    <property type="entry name" value="LY6_UPA_recep-like"/>
</dbReference>
<feature type="domain" description="UPAR/Ly6" evidence="5">
    <location>
        <begin position="125"/>
        <end position="199"/>
    </location>
</feature>
<dbReference type="AlphaFoldDB" id="A0A8B7B2E0"/>
<proteinExistence type="predicted"/>
<organism evidence="6 7">
    <name type="scientific">Orycteropus afer afer</name>
    <dbReference type="NCBI Taxonomy" id="1230840"/>
    <lineage>
        <taxon>Eukaryota</taxon>
        <taxon>Metazoa</taxon>
        <taxon>Chordata</taxon>
        <taxon>Craniata</taxon>
        <taxon>Vertebrata</taxon>
        <taxon>Euteleostomi</taxon>
        <taxon>Mammalia</taxon>
        <taxon>Eutheria</taxon>
        <taxon>Afrotheria</taxon>
        <taxon>Tubulidentata</taxon>
        <taxon>Orycteropodidae</taxon>
        <taxon>Orycteropus</taxon>
    </lineage>
</organism>
<evidence type="ECO:0000259" key="5">
    <source>
        <dbReference type="Pfam" id="PF00021"/>
    </source>
</evidence>
<dbReference type="RefSeq" id="XP_007954343.1">
    <property type="nucleotide sequence ID" value="XM_007956152.1"/>
</dbReference>
<feature type="compositionally biased region" description="Low complexity" evidence="3">
    <location>
        <begin position="205"/>
        <end position="236"/>
    </location>
</feature>
<dbReference type="PANTHER" id="PTHR20914">
    <property type="entry name" value="LY6/PLAUR DOMAIN-CONTAINING PROTEIN 8"/>
    <property type="match status" value="1"/>
</dbReference>
<gene>
    <name evidence="7" type="primary">LYPD8</name>
</gene>